<evidence type="ECO:0000313" key="2">
    <source>
        <dbReference type="EMBL" id="SIQ10191.1"/>
    </source>
</evidence>
<proteinExistence type="predicted"/>
<dbReference type="InterPro" id="IPR029039">
    <property type="entry name" value="Flavoprotein-like_sf"/>
</dbReference>
<dbReference type="SUPFAM" id="SSF52218">
    <property type="entry name" value="Flavoproteins"/>
    <property type="match status" value="1"/>
</dbReference>
<dbReference type="Pfam" id="PF02525">
    <property type="entry name" value="Flavodoxin_2"/>
    <property type="match status" value="1"/>
</dbReference>
<gene>
    <name evidence="2" type="ORF">SAMN05878282_102135</name>
</gene>
<evidence type="ECO:0000313" key="3">
    <source>
        <dbReference type="Proteomes" id="UP000185841"/>
    </source>
</evidence>
<organism evidence="2 3">
    <name type="scientific">Aquipseudomonas alcaligenes</name>
    <name type="common">Pseudomonas alcaligenes</name>
    <dbReference type="NCBI Taxonomy" id="43263"/>
    <lineage>
        <taxon>Bacteria</taxon>
        <taxon>Pseudomonadati</taxon>
        <taxon>Pseudomonadota</taxon>
        <taxon>Gammaproteobacteria</taxon>
        <taxon>Pseudomonadales</taxon>
        <taxon>Pseudomonadaceae</taxon>
        <taxon>Aquipseudomonas</taxon>
    </lineage>
</organism>
<protein>
    <submittedName>
        <fullName evidence="2">Flavodoxin-like fold</fullName>
    </submittedName>
</protein>
<dbReference type="RefSeq" id="WP_083690793.1">
    <property type="nucleotide sequence ID" value="NZ_FTMP01000002.1"/>
</dbReference>
<feature type="domain" description="Flavodoxin-like fold" evidence="1">
    <location>
        <begin position="35"/>
        <end position="202"/>
    </location>
</feature>
<evidence type="ECO:0000259" key="1">
    <source>
        <dbReference type="Pfam" id="PF02525"/>
    </source>
</evidence>
<name>A0A1N6Q0T3_AQUAC</name>
<dbReference type="GO" id="GO:0016655">
    <property type="term" value="F:oxidoreductase activity, acting on NAD(P)H, quinone or similar compound as acceptor"/>
    <property type="evidence" value="ECO:0007669"/>
    <property type="project" value="UniProtKB-ARBA"/>
</dbReference>
<reference evidence="2 3" key="1">
    <citation type="submission" date="2017-01" db="EMBL/GenBank/DDBJ databases">
        <authorList>
            <person name="Mah S.A."/>
            <person name="Swanson W.J."/>
            <person name="Moy G.W."/>
            <person name="Vacquier V.D."/>
        </authorList>
    </citation>
    <scope>NUCLEOTIDE SEQUENCE [LARGE SCALE GENOMIC DNA]</scope>
    <source>
        <strain evidence="2 3">RU36E</strain>
    </source>
</reference>
<dbReference type="Gene3D" id="3.40.50.360">
    <property type="match status" value="1"/>
</dbReference>
<dbReference type="AlphaFoldDB" id="A0A1N6Q0T3"/>
<sequence>MARSVQPSVPLRVRRLVVNSPGAGPESLWLSMQIFFALAAHAGRAGVDFTDLDINETFHVDRSFTQLLPDSDYSIRPNSSDRAEEWSRQLGECDALLIATPVVGDGEPSVVNKWINHILCQSYTMKATLKNRQATIKDRWVYVAVSEDNHSQGGCPRQGRFLQEALNSALINIGFNQIRYFSVKSGVDSLEATKNAREAAYAEVRYFFSTLQC</sequence>
<accession>A0A1N6Q0T3</accession>
<dbReference type="Proteomes" id="UP000185841">
    <property type="component" value="Unassembled WGS sequence"/>
</dbReference>
<dbReference type="InterPro" id="IPR003680">
    <property type="entry name" value="Flavodoxin_fold"/>
</dbReference>
<dbReference type="EMBL" id="FTMP01000002">
    <property type="protein sequence ID" value="SIQ10191.1"/>
    <property type="molecule type" value="Genomic_DNA"/>
</dbReference>